<name>A0A2R4P322_9BACT</name>
<evidence type="ECO:0000313" key="2">
    <source>
        <dbReference type="EMBL" id="AVX45078.1"/>
    </source>
</evidence>
<organism evidence="2 3">
    <name type="scientific">Campylobacter concisus</name>
    <dbReference type="NCBI Taxonomy" id="199"/>
    <lineage>
        <taxon>Bacteria</taxon>
        <taxon>Pseudomonadati</taxon>
        <taxon>Campylobacterota</taxon>
        <taxon>Epsilonproteobacteria</taxon>
        <taxon>Campylobacterales</taxon>
        <taxon>Campylobacteraceae</taxon>
        <taxon>Campylobacter</taxon>
    </lineage>
</organism>
<dbReference type="Proteomes" id="UP000241854">
    <property type="component" value="Plasmid pICON"/>
</dbReference>
<reference evidence="2 3" key="1">
    <citation type="journal article" date="2018" name="Emerg. Microbes Infect.">
        <title>Genomic analysis of oral Campylobacter concisus strains identified a potential bacterial molecular marker associated with active Crohn's disease.</title>
        <authorList>
            <person name="Liu F."/>
            <person name="Ma R."/>
            <person name="Tay C.Y.A."/>
            <person name="Octavia S."/>
            <person name="Lan R."/>
            <person name="Chung H.K.L."/>
            <person name="Riordan S.M."/>
            <person name="Grimm M.C."/>
            <person name="Leong R.W."/>
            <person name="Tanaka M.M."/>
            <person name="Connor S."/>
            <person name="Zhang L."/>
        </authorList>
    </citation>
    <scope>NUCLEOTIDE SEQUENCE [LARGE SCALE GENOMIC DNA]</scope>
    <source>
        <strain evidence="2 3">P2CDO4</strain>
        <plasmid evidence="2">pICON</plasmid>
    </source>
</reference>
<feature type="signal peptide" evidence="1">
    <location>
        <begin position="1"/>
        <end position="27"/>
    </location>
</feature>
<evidence type="ECO:0000313" key="3">
    <source>
        <dbReference type="Proteomes" id="UP000241854"/>
    </source>
</evidence>
<accession>A0A2R4P322</accession>
<proteinExistence type="predicted"/>
<sequence>MFKSTSKIILSVALLTTLSSASMSDWANMGSSTIDKIGNIGGSTSDMVGNILNGVGGLGGLGSGGITNTITNLLNNSLRSQTTKYGVDHLKATCSLPDFNVGNSGICGSAAGALTSGVNKLLGILNNGLDLGVCTVSADLNVCQDNFLTEFCKMFDEKVDEVIGDGKEEFGKMTDEAKNKVKDAVRNRVQDPLNNILTGSDKYFPITGGDIHTGSDNTKSDNKCFLGSGTKNRNQKNAYGEYTNESMDNFSLIYSNFIDAKTGESSAAADVIAQCMKQFPLTGLKNLDDNNVKRKLQYYYDICSPANQTRPTESEIFDNRVKTAQQLSKATSPSFAKSTTIESEITSDLVANTNCYKETSLENAKRCQQRYFASQSGKTGSTTAQSLEANYVKTAEEEGAMMLSALETIYPDKIKDTSQNALNRLLPSKRGYFIAEAQKQDMKNSLVMSYMTKITEAKKELARISFAKIKECSTPFYATAALAEITNSVKDARQEASNVVNQILNSGSTGTGTGDVGGVSVPGI</sequence>
<protein>
    <recommendedName>
        <fullName evidence="4">Conjugal transfer protein TraG</fullName>
    </recommendedName>
</protein>
<gene>
    <name evidence="2" type="ORF">CCS77_2072</name>
</gene>
<dbReference type="EMBL" id="CP021643">
    <property type="protein sequence ID" value="AVX45078.1"/>
    <property type="molecule type" value="Genomic_DNA"/>
</dbReference>
<dbReference type="AlphaFoldDB" id="A0A2R4P322"/>
<keyword evidence="1" id="KW-0732">Signal</keyword>
<evidence type="ECO:0008006" key="4">
    <source>
        <dbReference type="Google" id="ProtNLM"/>
    </source>
</evidence>
<evidence type="ECO:0000256" key="1">
    <source>
        <dbReference type="SAM" id="SignalP"/>
    </source>
</evidence>
<geneLocation type="plasmid" evidence="3">
    <name>picon</name>
</geneLocation>
<feature type="chain" id="PRO_5015316555" description="Conjugal transfer protein TraG" evidence="1">
    <location>
        <begin position="28"/>
        <end position="524"/>
    </location>
</feature>
<dbReference type="RefSeq" id="WP_107917380.1">
    <property type="nucleotide sequence ID" value="NZ_CP021643.1"/>
</dbReference>
<keyword evidence="2" id="KW-0614">Plasmid</keyword>